<comment type="caution">
    <text evidence="2">The sequence shown here is derived from an EMBL/GenBank/DDBJ whole genome shotgun (WGS) entry which is preliminary data.</text>
</comment>
<dbReference type="InterPro" id="IPR016181">
    <property type="entry name" value="Acyl_CoA_acyltransferase"/>
</dbReference>
<organism evidence="2 3">
    <name type="scientific">Edaphosphingomonas fennica</name>
    <dbReference type="NCBI Taxonomy" id="114404"/>
    <lineage>
        <taxon>Bacteria</taxon>
        <taxon>Pseudomonadati</taxon>
        <taxon>Pseudomonadota</taxon>
        <taxon>Alphaproteobacteria</taxon>
        <taxon>Sphingomonadales</taxon>
        <taxon>Rhizorhabdaceae</taxon>
        <taxon>Edaphosphingomonas</taxon>
    </lineage>
</organism>
<dbReference type="SUPFAM" id="SSF55729">
    <property type="entry name" value="Acyl-CoA N-acyltransferases (Nat)"/>
    <property type="match status" value="1"/>
</dbReference>
<gene>
    <name evidence="2" type="ORF">CV103_14260</name>
</gene>
<dbReference type="PROSITE" id="PS51186">
    <property type="entry name" value="GNAT"/>
    <property type="match status" value="1"/>
</dbReference>
<sequence>MHWRAMVEADIARVADLAEVVHLDYPENPAVFAACFRLYPAGCHVLVHENGRLGGYLVSHPGRFDRPPVLDVPLVALPEPADCYFLHDLALGAETRGRGLANQAVALVVEEARRGGFPAIALIAVGDAHGFWERQGFSLMGDGLLDPSKGYGPEARALIRAL</sequence>
<dbReference type="RefSeq" id="WP_107395313.1">
    <property type="nucleotide sequence ID" value="NZ_PHHF01000058.1"/>
</dbReference>
<name>A0A2T4HT97_9SPHN</name>
<accession>A0A2T4HT97</accession>
<keyword evidence="3" id="KW-1185">Reference proteome</keyword>
<dbReference type="Proteomes" id="UP000241206">
    <property type="component" value="Unassembled WGS sequence"/>
</dbReference>
<dbReference type="Gene3D" id="3.40.630.30">
    <property type="match status" value="1"/>
</dbReference>
<dbReference type="Pfam" id="PF00583">
    <property type="entry name" value="Acetyltransf_1"/>
    <property type="match status" value="1"/>
</dbReference>
<evidence type="ECO:0000313" key="2">
    <source>
        <dbReference type="EMBL" id="PTD19012.1"/>
    </source>
</evidence>
<dbReference type="EMBL" id="PHHF01000058">
    <property type="protein sequence ID" value="PTD19012.1"/>
    <property type="molecule type" value="Genomic_DNA"/>
</dbReference>
<evidence type="ECO:0000313" key="3">
    <source>
        <dbReference type="Proteomes" id="UP000241206"/>
    </source>
</evidence>
<keyword evidence="2" id="KW-0808">Transferase</keyword>
<reference evidence="2 3" key="1">
    <citation type="submission" date="2017-11" db="EMBL/GenBank/DDBJ databases">
        <title>Sphingomonas oleivorans sp. nov., isolated from oil-contaminated soil.</title>
        <authorList>
            <person name="Wang L."/>
            <person name="Chen L."/>
        </authorList>
    </citation>
    <scope>NUCLEOTIDE SEQUENCE [LARGE SCALE GENOMIC DNA]</scope>
    <source>
        <strain evidence="2 3">K101</strain>
    </source>
</reference>
<evidence type="ECO:0000259" key="1">
    <source>
        <dbReference type="PROSITE" id="PS51186"/>
    </source>
</evidence>
<protein>
    <submittedName>
        <fullName evidence="2">N-acetyltransferase</fullName>
    </submittedName>
</protein>
<dbReference type="InterPro" id="IPR000182">
    <property type="entry name" value="GNAT_dom"/>
</dbReference>
<proteinExistence type="predicted"/>
<dbReference type="GO" id="GO:0016747">
    <property type="term" value="F:acyltransferase activity, transferring groups other than amino-acyl groups"/>
    <property type="evidence" value="ECO:0007669"/>
    <property type="project" value="InterPro"/>
</dbReference>
<feature type="domain" description="N-acetyltransferase" evidence="1">
    <location>
        <begin position="1"/>
        <end position="162"/>
    </location>
</feature>
<dbReference type="AlphaFoldDB" id="A0A2T4HT97"/>